<dbReference type="GO" id="GO:0030170">
    <property type="term" value="F:pyridoxal phosphate binding"/>
    <property type="evidence" value="ECO:0007669"/>
    <property type="project" value="InterPro"/>
</dbReference>
<dbReference type="EMBL" id="BJON01000002">
    <property type="protein sequence ID" value="GED66453.1"/>
    <property type="molecule type" value="Genomic_DNA"/>
</dbReference>
<accession>A0A0K9YSV5</accession>
<organism evidence="8 9">
    <name type="scientific">Brevibacillus reuszeri</name>
    <dbReference type="NCBI Taxonomy" id="54915"/>
    <lineage>
        <taxon>Bacteria</taxon>
        <taxon>Bacillati</taxon>
        <taxon>Bacillota</taxon>
        <taxon>Bacilli</taxon>
        <taxon>Bacillales</taxon>
        <taxon>Paenibacillaceae</taxon>
        <taxon>Brevibacillus</taxon>
    </lineage>
</organism>
<dbReference type="RefSeq" id="WP_049740309.1">
    <property type="nucleotide sequence ID" value="NZ_BJON01000002.1"/>
</dbReference>
<evidence type="ECO:0000313" key="7">
    <source>
        <dbReference type="EMBL" id="GED66453.1"/>
    </source>
</evidence>
<evidence type="ECO:0000256" key="3">
    <source>
        <dbReference type="ARBA" id="ARBA00022898"/>
    </source>
</evidence>
<dbReference type="Gene3D" id="3.40.640.10">
    <property type="entry name" value="Type I PLP-dependent aspartate aminotransferase-like (Major domain)"/>
    <property type="match status" value="1"/>
</dbReference>
<keyword evidence="3" id="KW-0663">Pyridoxal phosphate</keyword>
<dbReference type="CDD" id="cd00609">
    <property type="entry name" value="AAT_like"/>
    <property type="match status" value="1"/>
</dbReference>
<dbReference type="OrthoDB" id="9802872at2"/>
<dbReference type="InterPro" id="IPR015424">
    <property type="entry name" value="PyrdxlP-dep_Trfase"/>
</dbReference>
<dbReference type="InterPro" id="IPR015421">
    <property type="entry name" value="PyrdxlP-dep_Trfase_major"/>
</dbReference>
<evidence type="ECO:0000313" key="9">
    <source>
        <dbReference type="Proteomes" id="UP000036834"/>
    </source>
</evidence>
<feature type="domain" description="Aminotransferase class I/classII large" evidence="6">
    <location>
        <begin position="32"/>
        <end position="384"/>
    </location>
</feature>
<evidence type="ECO:0000313" key="8">
    <source>
        <dbReference type="EMBL" id="KNB71275.1"/>
    </source>
</evidence>
<dbReference type="EMBL" id="LGIQ01000009">
    <property type="protein sequence ID" value="KNB71275.1"/>
    <property type="molecule type" value="Genomic_DNA"/>
</dbReference>
<reference evidence="7 10" key="3">
    <citation type="submission" date="2019-06" db="EMBL/GenBank/DDBJ databases">
        <title>Whole genome shotgun sequence of Brevibacillus reuszeri NBRC 15719.</title>
        <authorList>
            <person name="Hosoyama A."/>
            <person name="Uohara A."/>
            <person name="Ohji S."/>
            <person name="Ichikawa N."/>
        </authorList>
    </citation>
    <scope>NUCLEOTIDE SEQUENCE [LARGE SCALE GENOMIC DNA]</scope>
    <source>
        <strain evidence="7 10">NBRC 15719</strain>
    </source>
</reference>
<gene>
    <name evidence="8" type="ORF">ADS79_20920</name>
    <name evidence="7" type="ORF">BRE01_01550</name>
</gene>
<dbReference type="InterPro" id="IPR015422">
    <property type="entry name" value="PyrdxlP-dep_Trfase_small"/>
</dbReference>
<reference evidence="8" key="2">
    <citation type="submission" date="2015-07" db="EMBL/GenBank/DDBJ databases">
        <title>MeaNS - Measles Nucleotide Surveillance Program.</title>
        <authorList>
            <person name="Tran T."/>
            <person name="Druce J."/>
        </authorList>
    </citation>
    <scope>NUCLEOTIDE SEQUENCE</scope>
    <source>
        <strain evidence="8">DSM 9887</strain>
    </source>
</reference>
<comment type="caution">
    <text evidence="8">The sequence shown here is derived from an EMBL/GenBank/DDBJ whole genome shotgun (WGS) entry which is preliminary data.</text>
</comment>
<dbReference type="PANTHER" id="PTHR43525:SF1">
    <property type="entry name" value="PROTEIN MALY"/>
    <property type="match status" value="1"/>
</dbReference>
<dbReference type="STRING" id="54915.ADS79_20920"/>
<keyword evidence="4 8" id="KW-0456">Lyase</keyword>
<evidence type="ECO:0000256" key="5">
    <source>
        <dbReference type="ARBA" id="ARBA00037974"/>
    </source>
</evidence>
<dbReference type="EC" id="4.4.1.13" evidence="2"/>
<sequence>MNYEFDTYIDRIGTNSVKWETNHPDYNQEGMLPLWVADMDFACPPEVTEALLKRATHPIYGYPMKQAAFYQSLQEWIQKRFGVAVETSWMTGIPGIIPGLHVAIEAFTQVGEKVLIQSPVYHPFFHAVTNRGRQVVTSSLVNDENRYQIDWDDLEQKLSDPAVKLMLLCSPHNPIGRVWTKGELERVGELCTRQGVIVVADEIHADLVYTKGSHTPYYSLPQEISRNSVTFLAASKTFNLAGLFTSYLMTENSQFLRDFSRTASKMGYENLNLFGMEATIAAYRHGEAWLEQLLVYLKGNAEYLHQYLAMRLPEVSMAVPEATYLGWMDFRSLGLSQTELNELLRREAKLGLQDGAMFGSEGAGFQRINFGCPRSILVEAMERLERVLRK</sequence>
<name>A0A0K9YSV5_9BACL</name>
<dbReference type="NCBIfam" id="TIGR04350">
    <property type="entry name" value="C_S_lyase_PatB"/>
    <property type="match status" value="1"/>
</dbReference>
<evidence type="ECO:0000313" key="10">
    <source>
        <dbReference type="Proteomes" id="UP000319578"/>
    </source>
</evidence>
<protein>
    <recommendedName>
        <fullName evidence="2">cysteine-S-conjugate beta-lyase</fullName>
        <ecNumber evidence="2">4.4.1.13</ecNumber>
    </recommendedName>
</protein>
<evidence type="ECO:0000259" key="6">
    <source>
        <dbReference type="Pfam" id="PF00155"/>
    </source>
</evidence>
<dbReference type="InterPro" id="IPR051798">
    <property type="entry name" value="Class-II_PLP-Dep_Aminotrans"/>
</dbReference>
<dbReference type="PATRIC" id="fig|54915.3.peg.3307"/>
<reference evidence="9" key="1">
    <citation type="submission" date="2015-07" db="EMBL/GenBank/DDBJ databases">
        <title>Genome sequencing project for genomic taxonomy and phylogenomics of Bacillus-like bacteria.</title>
        <authorList>
            <person name="Liu B."/>
            <person name="Wang J."/>
            <person name="Zhu Y."/>
            <person name="Liu G."/>
            <person name="Chen Q."/>
            <person name="Chen Z."/>
            <person name="Lan J."/>
            <person name="Che J."/>
            <person name="Ge C."/>
            <person name="Shi H."/>
            <person name="Pan Z."/>
            <person name="Liu X."/>
        </authorList>
    </citation>
    <scope>NUCLEOTIDE SEQUENCE [LARGE SCALE GENOMIC DNA]</scope>
    <source>
        <strain evidence="9">DSM 9887</strain>
    </source>
</reference>
<dbReference type="GO" id="GO:0047804">
    <property type="term" value="F:cysteine-S-conjugate beta-lyase activity"/>
    <property type="evidence" value="ECO:0007669"/>
    <property type="project" value="UniProtKB-EC"/>
</dbReference>
<dbReference type="InterPro" id="IPR027619">
    <property type="entry name" value="C-S_lyase_PatB-like"/>
</dbReference>
<dbReference type="Pfam" id="PF00155">
    <property type="entry name" value="Aminotran_1_2"/>
    <property type="match status" value="1"/>
</dbReference>
<dbReference type="Gene3D" id="3.90.1150.10">
    <property type="entry name" value="Aspartate Aminotransferase, domain 1"/>
    <property type="match status" value="1"/>
</dbReference>
<evidence type="ECO:0000256" key="1">
    <source>
        <dbReference type="ARBA" id="ARBA00001933"/>
    </source>
</evidence>
<comment type="similarity">
    <text evidence="5">Belongs to the class-II pyridoxal-phosphate-dependent aminotransferase family. MalY/PatB cystathionine beta-lyase subfamily.</text>
</comment>
<dbReference type="Proteomes" id="UP000319578">
    <property type="component" value="Unassembled WGS sequence"/>
</dbReference>
<dbReference type="InterPro" id="IPR004839">
    <property type="entry name" value="Aminotransferase_I/II_large"/>
</dbReference>
<dbReference type="SUPFAM" id="SSF53383">
    <property type="entry name" value="PLP-dependent transferases"/>
    <property type="match status" value="1"/>
</dbReference>
<keyword evidence="10" id="KW-1185">Reference proteome</keyword>
<proteinExistence type="inferred from homology"/>
<evidence type="ECO:0000256" key="4">
    <source>
        <dbReference type="ARBA" id="ARBA00023239"/>
    </source>
</evidence>
<evidence type="ECO:0000256" key="2">
    <source>
        <dbReference type="ARBA" id="ARBA00012224"/>
    </source>
</evidence>
<dbReference type="Proteomes" id="UP000036834">
    <property type="component" value="Unassembled WGS sequence"/>
</dbReference>
<comment type="cofactor">
    <cofactor evidence="1">
        <name>pyridoxal 5'-phosphate</name>
        <dbReference type="ChEBI" id="CHEBI:597326"/>
    </cofactor>
</comment>
<dbReference type="PANTHER" id="PTHR43525">
    <property type="entry name" value="PROTEIN MALY"/>
    <property type="match status" value="1"/>
</dbReference>
<dbReference type="AlphaFoldDB" id="A0A0K9YSV5"/>